<evidence type="ECO:0000256" key="7">
    <source>
        <dbReference type="ARBA" id="ARBA00022989"/>
    </source>
</evidence>
<evidence type="ECO:0000256" key="3">
    <source>
        <dbReference type="ARBA" id="ARBA00022448"/>
    </source>
</evidence>
<dbReference type="PANTHER" id="PTHR30425">
    <property type="entry name" value="PHOSPHATE TRANSPORT SYSTEM PERMEASE PROTEIN PST"/>
    <property type="match status" value="1"/>
</dbReference>
<feature type="transmembrane region" description="Helical" evidence="9">
    <location>
        <begin position="279"/>
        <end position="302"/>
    </location>
</feature>
<feature type="transmembrane region" description="Helical" evidence="9">
    <location>
        <begin position="113"/>
        <end position="134"/>
    </location>
</feature>
<dbReference type="Proteomes" id="UP000220527">
    <property type="component" value="Unassembled WGS sequence"/>
</dbReference>
<dbReference type="InterPro" id="IPR051124">
    <property type="entry name" value="Phosphate_Transport_Permease"/>
</dbReference>
<comment type="similarity">
    <text evidence="2 10">Belongs to the binding-protein-dependent transport system permease family. CysTW subfamily.</text>
</comment>
<feature type="transmembrane region" description="Helical" evidence="9">
    <location>
        <begin position="212"/>
        <end position="232"/>
    </location>
</feature>
<keyword evidence="4 10" id="KW-1003">Cell membrane</keyword>
<evidence type="ECO:0000256" key="5">
    <source>
        <dbReference type="ARBA" id="ARBA00022592"/>
    </source>
</evidence>
<dbReference type="Gene3D" id="1.10.3720.10">
    <property type="entry name" value="MetI-like"/>
    <property type="match status" value="1"/>
</dbReference>
<dbReference type="GO" id="GO:0006817">
    <property type="term" value="P:phosphate ion transport"/>
    <property type="evidence" value="ECO:0007669"/>
    <property type="project" value="UniProtKB-KW"/>
</dbReference>
<dbReference type="NCBIfam" id="TIGR02138">
    <property type="entry name" value="phosphate_pstC"/>
    <property type="match status" value="1"/>
</dbReference>
<evidence type="ECO:0000256" key="2">
    <source>
        <dbReference type="ARBA" id="ARBA00007069"/>
    </source>
</evidence>
<dbReference type="EMBL" id="NQWI01000009">
    <property type="protein sequence ID" value="PDW04483.1"/>
    <property type="molecule type" value="Genomic_DNA"/>
</dbReference>
<comment type="function">
    <text evidence="10">Part of the binding-protein-dependent transport system for phosphate; probably responsible for the translocation of the substrate across the membrane.</text>
</comment>
<comment type="subcellular location">
    <subcellularLocation>
        <location evidence="1 9">Cell membrane</location>
        <topology evidence="1 9">Multi-pass membrane protein</topology>
    </subcellularLocation>
</comment>
<keyword evidence="5 10" id="KW-0592">Phosphate transport</keyword>
<dbReference type="PANTHER" id="PTHR30425:SF1">
    <property type="entry name" value="PHOSPHATE TRANSPORT SYSTEM PERMEASE PROTEIN PSTC"/>
    <property type="match status" value="1"/>
</dbReference>
<keyword evidence="13" id="KW-1185">Reference proteome</keyword>
<feature type="transmembrane region" description="Helical" evidence="9">
    <location>
        <begin position="69"/>
        <end position="93"/>
    </location>
</feature>
<sequence>MHHRMRRWQDRIGQAIMGALAWSLLGLLLAIGGVLLLRALPILERASVPELLFSTTWQPMRGLFGMAPFIVGTIAVTLVAMLVAVPLAILSGIYLAEYMTSRARLFFKPVTDLLAGIPPVVYGLWGVLVVVPFVRNELAPWADRNLAAYCSCFANTNPSGYSIAAAGLVLSLMVYPIIVTITEEVLRAVPRELREALFALGATRWEVTKVTLLRAGLPGVVAAVVLGFSRAFGETLAVLMVVGNVPRMPGSIFDGSYTLAALIANNYGEMMSVPLYESALMGAGLVLLLVVVSFNLGAWLFLTRRLKRGGEA</sequence>
<dbReference type="GO" id="GO:0005315">
    <property type="term" value="F:phosphate transmembrane transporter activity"/>
    <property type="evidence" value="ECO:0007669"/>
    <property type="project" value="InterPro"/>
</dbReference>
<dbReference type="CDD" id="cd06261">
    <property type="entry name" value="TM_PBP2"/>
    <property type="match status" value="1"/>
</dbReference>
<keyword evidence="8 9" id="KW-0472">Membrane</keyword>
<comment type="caution">
    <text evidence="10">Lacks conserved residue(s) required for the propagation of feature annotation.</text>
</comment>
<evidence type="ECO:0000256" key="1">
    <source>
        <dbReference type="ARBA" id="ARBA00004651"/>
    </source>
</evidence>
<proteinExistence type="inferred from homology"/>
<keyword evidence="3 9" id="KW-0813">Transport</keyword>
<organism evidence="12 13">
    <name type="scientific">Candidatus Viridilinea mediisalina</name>
    <dbReference type="NCBI Taxonomy" id="2024553"/>
    <lineage>
        <taxon>Bacteria</taxon>
        <taxon>Bacillati</taxon>
        <taxon>Chloroflexota</taxon>
        <taxon>Chloroflexia</taxon>
        <taxon>Chloroflexales</taxon>
        <taxon>Chloroflexineae</taxon>
        <taxon>Oscillochloridaceae</taxon>
        <taxon>Candidatus Viridilinea</taxon>
    </lineage>
</organism>
<name>A0A2A6RNG5_9CHLR</name>
<evidence type="ECO:0000256" key="6">
    <source>
        <dbReference type="ARBA" id="ARBA00022692"/>
    </source>
</evidence>
<dbReference type="SUPFAM" id="SSF161098">
    <property type="entry name" value="MetI-like"/>
    <property type="match status" value="1"/>
</dbReference>
<dbReference type="InterPro" id="IPR000515">
    <property type="entry name" value="MetI-like"/>
</dbReference>
<protein>
    <recommendedName>
        <fullName evidence="10">Phosphate transport system permease protein</fullName>
    </recommendedName>
</protein>
<comment type="caution">
    <text evidence="12">The sequence shown here is derived from an EMBL/GenBank/DDBJ whole genome shotgun (WGS) entry which is preliminary data.</text>
</comment>
<dbReference type="InterPro" id="IPR011864">
    <property type="entry name" value="Phosphate_PstC"/>
</dbReference>
<dbReference type="Pfam" id="PF00528">
    <property type="entry name" value="BPD_transp_1"/>
    <property type="match status" value="1"/>
</dbReference>
<evidence type="ECO:0000313" key="13">
    <source>
        <dbReference type="Proteomes" id="UP000220527"/>
    </source>
</evidence>
<keyword evidence="6 9" id="KW-0812">Transmembrane</keyword>
<gene>
    <name evidence="12" type="primary">pstC</name>
    <name evidence="12" type="ORF">CJ255_03490</name>
</gene>
<evidence type="ECO:0000256" key="8">
    <source>
        <dbReference type="ARBA" id="ARBA00023136"/>
    </source>
</evidence>
<dbReference type="GO" id="GO:0005886">
    <property type="term" value="C:plasma membrane"/>
    <property type="evidence" value="ECO:0007669"/>
    <property type="project" value="UniProtKB-SubCell"/>
</dbReference>
<dbReference type="PROSITE" id="PS50928">
    <property type="entry name" value="ABC_TM1"/>
    <property type="match status" value="1"/>
</dbReference>
<dbReference type="OrthoDB" id="9785113at2"/>
<evidence type="ECO:0000313" key="12">
    <source>
        <dbReference type="EMBL" id="PDW04483.1"/>
    </source>
</evidence>
<evidence type="ECO:0000259" key="11">
    <source>
        <dbReference type="PROSITE" id="PS50928"/>
    </source>
</evidence>
<evidence type="ECO:0000256" key="9">
    <source>
        <dbReference type="RuleBase" id="RU363032"/>
    </source>
</evidence>
<accession>A0A2A6RNG5</accession>
<evidence type="ECO:0000256" key="10">
    <source>
        <dbReference type="RuleBase" id="RU363054"/>
    </source>
</evidence>
<dbReference type="AlphaFoldDB" id="A0A2A6RNG5"/>
<evidence type="ECO:0000256" key="4">
    <source>
        <dbReference type="ARBA" id="ARBA00022475"/>
    </source>
</evidence>
<reference evidence="13" key="1">
    <citation type="submission" date="2017-08" db="EMBL/GenBank/DDBJ databases">
        <authorList>
            <person name="Grouzdev D.S."/>
            <person name="Gaisin V.A."/>
            <person name="Rysina M.S."/>
            <person name="Gorlenko V.M."/>
        </authorList>
    </citation>
    <scope>NUCLEOTIDE SEQUENCE [LARGE SCALE GENOMIC DNA]</scope>
    <source>
        <strain evidence="13">Kir15-3F</strain>
    </source>
</reference>
<feature type="domain" description="ABC transmembrane type-1" evidence="11">
    <location>
        <begin position="70"/>
        <end position="298"/>
    </location>
</feature>
<keyword evidence="7 9" id="KW-1133">Transmembrane helix</keyword>
<feature type="transmembrane region" description="Helical" evidence="9">
    <location>
        <begin position="161"/>
        <end position="181"/>
    </location>
</feature>
<dbReference type="InterPro" id="IPR035906">
    <property type="entry name" value="MetI-like_sf"/>
</dbReference>